<dbReference type="InterPro" id="IPR012334">
    <property type="entry name" value="Pectin_lyas_fold"/>
</dbReference>
<proteinExistence type="predicted"/>
<gene>
    <name evidence="1" type="ORF">OFUS_LOCUS15800</name>
</gene>
<dbReference type="InterPro" id="IPR011050">
    <property type="entry name" value="Pectin_lyase_fold/virulence"/>
</dbReference>
<reference evidence="1" key="1">
    <citation type="submission" date="2022-03" db="EMBL/GenBank/DDBJ databases">
        <authorList>
            <person name="Martin C."/>
        </authorList>
    </citation>
    <scope>NUCLEOTIDE SEQUENCE</scope>
</reference>
<evidence type="ECO:0000313" key="1">
    <source>
        <dbReference type="EMBL" id="CAH1790621.1"/>
    </source>
</evidence>
<dbReference type="Proteomes" id="UP000749559">
    <property type="component" value="Unassembled WGS sequence"/>
</dbReference>
<feature type="non-terminal residue" evidence="1">
    <location>
        <position position="148"/>
    </location>
</feature>
<dbReference type="SUPFAM" id="SSF51126">
    <property type="entry name" value="Pectin lyase-like"/>
    <property type="match status" value="1"/>
</dbReference>
<keyword evidence="2" id="KW-1185">Reference proteome</keyword>
<organism evidence="1 2">
    <name type="scientific">Owenia fusiformis</name>
    <name type="common">Polychaete worm</name>
    <dbReference type="NCBI Taxonomy" id="6347"/>
    <lineage>
        <taxon>Eukaryota</taxon>
        <taxon>Metazoa</taxon>
        <taxon>Spiralia</taxon>
        <taxon>Lophotrochozoa</taxon>
        <taxon>Annelida</taxon>
        <taxon>Polychaeta</taxon>
        <taxon>Sedentaria</taxon>
        <taxon>Canalipalpata</taxon>
        <taxon>Sabellida</taxon>
        <taxon>Oweniida</taxon>
        <taxon>Oweniidae</taxon>
        <taxon>Owenia</taxon>
    </lineage>
</organism>
<dbReference type="AlphaFoldDB" id="A0A8J1UYS3"/>
<dbReference type="Gene3D" id="2.160.20.10">
    <property type="entry name" value="Single-stranded right-handed beta-helix, Pectin lyase-like"/>
    <property type="match status" value="1"/>
</dbReference>
<accession>A0A8J1UYS3</accession>
<comment type="caution">
    <text evidence="1">The sequence shown here is derived from an EMBL/GenBank/DDBJ whole genome shotgun (WGS) entry which is preliminary data.</text>
</comment>
<name>A0A8J1UYS3_OWEFU</name>
<sequence>VLFLHLSPYIVSRLVAIRPEGTLTIQPGVKIIFATAEAGFEIHGNLLAQGVGNLAVEFTPDDAVSEISSFWSGLNFVSGHSSLQHAYVKGARVGIQATGYSVTLDHVTITHCAAGIKYTDGESSANSTMISDSYIGHNGKHGIEFKGS</sequence>
<feature type="non-terminal residue" evidence="1">
    <location>
        <position position="1"/>
    </location>
</feature>
<protein>
    <submittedName>
        <fullName evidence="1">Uncharacterized protein</fullName>
    </submittedName>
</protein>
<dbReference type="EMBL" id="CAIIXF020000007">
    <property type="protein sequence ID" value="CAH1790621.1"/>
    <property type="molecule type" value="Genomic_DNA"/>
</dbReference>
<evidence type="ECO:0000313" key="2">
    <source>
        <dbReference type="Proteomes" id="UP000749559"/>
    </source>
</evidence>